<accession>A0A8W9BFT3</accession>
<protein>
    <submittedName>
        <fullName evidence="1">Uncharacterized protein</fullName>
    </submittedName>
</protein>
<dbReference type="EnsemblMetazoa" id="PPAI013323-RA">
    <property type="protein sequence ID" value="PPAI013323-PA"/>
    <property type="gene ID" value="PPAI013323"/>
</dbReference>
<evidence type="ECO:0000313" key="2">
    <source>
        <dbReference type="Proteomes" id="UP000092462"/>
    </source>
</evidence>
<reference evidence="1" key="1">
    <citation type="submission" date="2022-08" db="UniProtKB">
        <authorList>
            <consortium name="EnsemblMetazoa"/>
        </authorList>
    </citation>
    <scope>IDENTIFICATION</scope>
    <source>
        <strain evidence="1">Israel</strain>
    </source>
</reference>
<proteinExistence type="predicted"/>
<sequence length="25" mass="2565">SDIPKTLPMTLAALNIALVLPACKA</sequence>
<dbReference type="Proteomes" id="UP000092462">
    <property type="component" value="Unassembled WGS sequence"/>
</dbReference>
<evidence type="ECO:0000313" key="1">
    <source>
        <dbReference type="EnsemblMetazoa" id="PPAI013323-PA"/>
    </source>
</evidence>
<organism evidence="1 2">
    <name type="scientific">Phlebotomus papatasi</name>
    <name type="common">Sandfly</name>
    <dbReference type="NCBI Taxonomy" id="29031"/>
    <lineage>
        <taxon>Eukaryota</taxon>
        <taxon>Metazoa</taxon>
        <taxon>Ecdysozoa</taxon>
        <taxon>Arthropoda</taxon>
        <taxon>Hexapoda</taxon>
        <taxon>Insecta</taxon>
        <taxon>Pterygota</taxon>
        <taxon>Neoptera</taxon>
        <taxon>Endopterygota</taxon>
        <taxon>Diptera</taxon>
        <taxon>Nematocera</taxon>
        <taxon>Psychodoidea</taxon>
        <taxon>Psychodidae</taxon>
        <taxon>Phlebotomus</taxon>
        <taxon>Phlebotomus</taxon>
    </lineage>
</organism>
<keyword evidence="2" id="KW-1185">Reference proteome</keyword>
<name>A0A8W9BFT3_PHLPP</name>
<dbReference type="EMBL" id="AJVK01088047">
    <property type="status" value="NOT_ANNOTATED_CDS"/>
    <property type="molecule type" value="Genomic_DNA"/>
</dbReference>
<dbReference type="AlphaFoldDB" id="A0A8W9BFT3"/>